<name>A0A244CRC5_PSEDV</name>
<dbReference type="InterPro" id="IPR037401">
    <property type="entry name" value="SnoaL-like"/>
</dbReference>
<feature type="domain" description="SnoaL-like" evidence="1">
    <location>
        <begin position="24"/>
        <end position="124"/>
    </location>
</feature>
<gene>
    <name evidence="2" type="ORF">B1199_07300</name>
</gene>
<dbReference type="RefSeq" id="WP_086743458.1">
    <property type="nucleotide sequence ID" value="NZ_MWPV01000002.1"/>
</dbReference>
<reference evidence="2 3" key="1">
    <citation type="submission" date="2017-02" db="EMBL/GenBank/DDBJ databases">
        <title>Pseudoalteromonas ulvae TC14 Genome.</title>
        <authorList>
            <person name="Molmeret M."/>
        </authorList>
    </citation>
    <scope>NUCLEOTIDE SEQUENCE [LARGE SCALE GENOMIC DNA]</scope>
    <source>
        <strain evidence="2">TC14</strain>
    </source>
</reference>
<dbReference type="Proteomes" id="UP000194841">
    <property type="component" value="Unassembled WGS sequence"/>
</dbReference>
<comment type="caution">
    <text evidence="2">The sequence shown here is derived from an EMBL/GenBank/DDBJ whole genome shotgun (WGS) entry which is preliminary data.</text>
</comment>
<dbReference type="InterPro" id="IPR032710">
    <property type="entry name" value="NTF2-like_dom_sf"/>
</dbReference>
<dbReference type="Gene3D" id="3.10.450.50">
    <property type="match status" value="1"/>
</dbReference>
<sequence length="154" mass="18012">MGQTTSITLEATDNSSWLDEFIDVYQRLNKDNLALLTRIYHFNVVFEDPLHRVTGRSALTEYFEHMYANVTSIEFDITDRFVSGNKAALYWTMTYQHSRLNGGCPIRVLGHSRLEMMDKKVIAHRDYFDLGQLLYEHIPLYGTTVRWLKKKASQ</sequence>
<evidence type="ECO:0000313" key="2">
    <source>
        <dbReference type="EMBL" id="OUL58152.1"/>
    </source>
</evidence>
<dbReference type="Pfam" id="PF12680">
    <property type="entry name" value="SnoaL_2"/>
    <property type="match status" value="1"/>
</dbReference>
<organism evidence="2 3">
    <name type="scientific">Pseudoalteromonas ulvae</name>
    <dbReference type="NCBI Taxonomy" id="107327"/>
    <lineage>
        <taxon>Bacteria</taxon>
        <taxon>Pseudomonadati</taxon>
        <taxon>Pseudomonadota</taxon>
        <taxon>Gammaproteobacteria</taxon>
        <taxon>Alteromonadales</taxon>
        <taxon>Pseudoalteromonadaceae</taxon>
        <taxon>Pseudoalteromonas</taxon>
    </lineage>
</organism>
<evidence type="ECO:0000313" key="3">
    <source>
        <dbReference type="Proteomes" id="UP000194841"/>
    </source>
</evidence>
<evidence type="ECO:0000259" key="1">
    <source>
        <dbReference type="Pfam" id="PF12680"/>
    </source>
</evidence>
<dbReference type="SUPFAM" id="SSF54427">
    <property type="entry name" value="NTF2-like"/>
    <property type="match status" value="1"/>
</dbReference>
<proteinExistence type="predicted"/>
<accession>A0A244CRC5</accession>
<dbReference type="OrthoDB" id="1115105at2"/>
<protein>
    <submittedName>
        <fullName evidence="2">Transcriptional regulator</fullName>
    </submittedName>
</protein>
<dbReference type="EMBL" id="MWPV01000002">
    <property type="protein sequence ID" value="OUL58152.1"/>
    <property type="molecule type" value="Genomic_DNA"/>
</dbReference>
<keyword evidence="3" id="KW-1185">Reference proteome</keyword>
<dbReference type="AlphaFoldDB" id="A0A244CRC5"/>